<dbReference type="AlphaFoldDB" id="A0A1H9WEV4"/>
<dbReference type="NCBIfam" id="TIGR03930">
    <property type="entry name" value="WXG100_ESAT6"/>
    <property type="match status" value="1"/>
</dbReference>
<dbReference type="Gene3D" id="1.10.287.1060">
    <property type="entry name" value="ESAT-6-like"/>
    <property type="match status" value="1"/>
</dbReference>
<keyword evidence="3" id="KW-1185">Reference proteome</keyword>
<dbReference type="Pfam" id="PF06013">
    <property type="entry name" value="WXG100"/>
    <property type="match status" value="1"/>
</dbReference>
<name>A0A1H9WEV4_9CORY</name>
<feature type="region of interest" description="Disordered" evidence="1">
    <location>
        <begin position="87"/>
        <end position="112"/>
    </location>
</feature>
<evidence type="ECO:0000256" key="1">
    <source>
        <dbReference type="SAM" id="MobiDB-lite"/>
    </source>
</evidence>
<feature type="compositionally biased region" description="Low complexity" evidence="1">
    <location>
        <begin position="9"/>
        <end position="20"/>
    </location>
</feature>
<organism evidence="2 3">
    <name type="scientific">Corynebacterium cystitidis DSM 20524</name>
    <dbReference type="NCBI Taxonomy" id="1121357"/>
    <lineage>
        <taxon>Bacteria</taxon>
        <taxon>Bacillati</taxon>
        <taxon>Actinomycetota</taxon>
        <taxon>Actinomycetes</taxon>
        <taxon>Mycobacteriales</taxon>
        <taxon>Corynebacteriaceae</taxon>
        <taxon>Corynebacterium</taxon>
    </lineage>
</organism>
<dbReference type="InterPro" id="IPR036689">
    <property type="entry name" value="ESAT-6-like_sf"/>
</dbReference>
<dbReference type="InterPro" id="IPR010310">
    <property type="entry name" value="T7SS_ESAT-6-like"/>
</dbReference>
<dbReference type="RefSeq" id="WP_092260966.1">
    <property type="nucleotide sequence ID" value="NZ_CP047199.1"/>
</dbReference>
<feature type="region of interest" description="Disordered" evidence="1">
    <location>
        <begin position="1"/>
        <end position="20"/>
    </location>
</feature>
<reference evidence="3" key="1">
    <citation type="submission" date="2016-10" db="EMBL/GenBank/DDBJ databases">
        <authorList>
            <person name="Varghese N."/>
            <person name="Submissions S."/>
        </authorList>
    </citation>
    <scope>NUCLEOTIDE SEQUENCE [LARGE SCALE GENOMIC DNA]</scope>
    <source>
        <strain evidence="3">DSM 20524</strain>
    </source>
</reference>
<evidence type="ECO:0000313" key="3">
    <source>
        <dbReference type="Proteomes" id="UP000198929"/>
    </source>
</evidence>
<evidence type="ECO:0000313" key="2">
    <source>
        <dbReference type="EMBL" id="SES32440.1"/>
    </source>
</evidence>
<sequence length="112" mass="12460">MSQSDNMSVEHSAVSSHVSSLQNNFEQLNTQSDQFLSAIEPLKASWKGTSVDAWNNMTEAWNDNMEQVKSALEQLTGRVEQAGKDYQAGEEEQTSTLQQRFAGMDFQSGPIL</sequence>
<dbReference type="SUPFAM" id="SSF140453">
    <property type="entry name" value="EsxAB dimer-like"/>
    <property type="match status" value="1"/>
</dbReference>
<protein>
    <submittedName>
        <fullName evidence="2">WXG100 family type VII secretion target</fullName>
    </submittedName>
</protein>
<gene>
    <name evidence="2" type="ORF">SAMN05661109_02696</name>
</gene>
<dbReference type="Proteomes" id="UP000198929">
    <property type="component" value="Unassembled WGS sequence"/>
</dbReference>
<dbReference type="STRING" id="1121357.SAMN05661109_02696"/>
<accession>A0A1H9WEV4</accession>
<dbReference type="EMBL" id="FOGQ01000021">
    <property type="protein sequence ID" value="SES32440.1"/>
    <property type="molecule type" value="Genomic_DNA"/>
</dbReference>
<proteinExistence type="predicted"/>